<keyword evidence="3" id="KW-1185">Reference proteome</keyword>
<feature type="signal peptide" evidence="1">
    <location>
        <begin position="1"/>
        <end position="22"/>
    </location>
</feature>
<evidence type="ECO:0000313" key="3">
    <source>
        <dbReference type="Proteomes" id="UP001345827"/>
    </source>
</evidence>
<accession>A0AAV9QAS9</accession>
<reference evidence="2 3" key="1">
    <citation type="submission" date="2023-06" db="EMBL/GenBank/DDBJ databases">
        <title>Black Yeasts Isolated from many extreme environments.</title>
        <authorList>
            <person name="Coleine C."/>
            <person name="Stajich J.E."/>
            <person name="Selbmann L."/>
        </authorList>
    </citation>
    <scope>NUCLEOTIDE SEQUENCE [LARGE SCALE GENOMIC DNA]</scope>
    <source>
        <strain evidence="2 3">CCFEE 5887</strain>
    </source>
</reference>
<sequence length="297" mass="31947">MLGRSLATALIALSTLSAYVLAVPVASKDTGFKKFKLSMSRRDVAGDDHVQAIESTLALANLGADGDDFGFALGMAVAELSTRKSGSSGSLDLSATLTADEWANFLKACQDAEQCRVLDQNMQLADASVARWEKSPIPMINNWKAQIGDFVVRTVDTAVDVGKTTFEIGFIELPSNAMSSQSLTVTLNRTEKSPVTSTPDKITCGFNYIWDDDRQVGRAYLSTINGTPFGAALNDDSGAKVFSGAPIWASNQLMGGISFEVSKFILKVGAKEKDTQAAIWVKQDNKDKLLYKTSNYA</sequence>
<evidence type="ECO:0000256" key="1">
    <source>
        <dbReference type="SAM" id="SignalP"/>
    </source>
</evidence>
<dbReference type="AlphaFoldDB" id="A0AAV9QAS9"/>
<comment type="caution">
    <text evidence="2">The sequence shown here is derived from an EMBL/GenBank/DDBJ whole genome shotgun (WGS) entry which is preliminary data.</text>
</comment>
<name>A0AAV9QAS9_9PEZI</name>
<dbReference type="Proteomes" id="UP001345827">
    <property type="component" value="Unassembled WGS sequence"/>
</dbReference>
<protein>
    <submittedName>
        <fullName evidence="2">Uncharacterized protein</fullName>
    </submittedName>
</protein>
<gene>
    <name evidence="2" type="ORF">LTR25_005228</name>
</gene>
<keyword evidence="1" id="KW-0732">Signal</keyword>
<organism evidence="2 3">
    <name type="scientific">Vermiconidia calcicola</name>
    <dbReference type="NCBI Taxonomy" id="1690605"/>
    <lineage>
        <taxon>Eukaryota</taxon>
        <taxon>Fungi</taxon>
        <taxon>Dikarya</taxon>
        <taxon>Ascomycota</taxon>
        <taxon>Pezizomycotina</taxon>
        <taxon>Dothideomycetes</taxon>
        <taxon>Dothideomycetidae</taxon>
        <taxon>Mycosphaerellales</taxon>
        <taxon>Extremaceae</taxon>
        <taxon>Vermiconidia</taxon>
    </lineage>
</organism>
<dbReference type="EMBL" id="JAXLQG010000008">
    <property type="protein sequence ID" value="KAK5536554.1"/>
    <property type="molecule type" value="Genomic_DNA"/>
</dbReference>
<evidence type="ECO:0000313" key="2">
    <source>
        <dbReference type="EMBL" id="KAK5536554.1"/>
    </source>
</evidence>
<feature type="chain" id="PRO_5043508121" evidence="1">
    <location>
        <begin position="23"/>
        <end position="297"/>
    </location>
</feature>
<proteinExistence type="predicted"/>